<sequence>MRAVLISLTGLMLLSGSAAQAAVSILVDKDAQQMTVSVNGVTKYTWPVSSGNPSHETPNGSFKTFRMEEDHYSKEFDEAPMPNAIFFTKQGHAIHGTDAVSRLGTPASHGCVRLSRANALKLWDLVKAEGLLTTTVTLTGSSRVALARNPRPRTNVATTRGDVDAYGRPLQIAPGQQEAYSEDLNANTRARQITPDRAYRDPSYPQDQAYYGPSDAGPMQRRIYQQRGYPQGYAQQGYYEQDARYQQPRSPNPRGGYYYYAD</sequence>
<dbReference type="EMBL" id="AGWX01000004">
    <property type="protein sequence ID" value="EKS36573.1"/>
    <property type="molecule type" value="Genomic_DNA"/>
</dbReference>
<feature type="domain" description="L,D-TPase catalytic" evidence="10">
    <location>
        <begin position="23"/>
        <end position="139"/>
    </location>
</feature>
<dbReference type="GO" id="GO:0071972">
    <property type="term" value="F:peptidoglycan L,D-transpeptidase activity"/>
    <property type="evidence" value="ECO:0007669"/>
    <property type="project" value="TreeGrafter"/>
</dbReference>
<keyword evidence="3" id="KW-0808">Transferase</keyword>
<evidence type="ECO:0000313" key="11">
    <source>
        <dbReference type="EMBL" id="EKS36573.1"/>
    </source>
</evidence>
<dbReference type="PANTHER" id="PTHR30582">
    <property type="entry name" value="L,D-TRANSPEPTIDASE"/>
    <property type="match status" value="1"/>
</dbReference>
<feature type="compositionally biased region" description="Low complexity" evidence="8">
    <location>
        <begin position="225"/>
        <end position="240"/>
    </location>
</feature>
<dbReference type="eggNOG" id="COG1376">
    <property type="taxonomic scope" value="Bacteria"/>
</dbReference>
<keyword evidence="12" id="KW-1185">Reference proteome</keyword>
<dbReference type="AlphaFoldDB" id="K8PDY1"/>
<keyword evidence="9" id="KW-0732">Signal</keyword>
<dbReference type="CDD" id="cd16913">
    <property type="entry name" value="YkuD_like"/>
    <property type="match status" value="1"/>
</dbReference>
<evidence type="ECO:0000256" key="2">
    <source>
        <dbReference type="ARBA" id="ARBA00005992"/>
    </source>
</evidence>
<dbReference type="Proteomes" id="UP000001096">
    <property type="component" value="Unassembled WGS sequence"/>
</dbReference>
<dbReference type="GO" id="GO:0018104">
    <property type="term" value="P:peptidoglycan-protein cross-linking"/>
    <property type="evidence" value="ECO:0007669"/>
    <property type="project" value="TreeGrafter"/>
</dbReference>
<accession>K8PDY1</accession>
<keyword evidence="6 7" id="KW-0961">Cell wall biogenesis/degradation</keyword>
<keyword evidence="4 7" id="KW-0133">Cell shape</keyword>
<dbReference type="RefSeq" id="WP_006021696.1">
    <property type="nucleotide sequence ID" value="NZ_KB375283.1"/>
</dbReference>
<evidence type="ECO:0000256" key="1">
    <source>
        <dbReference type="ARBA" id="ARBA00004752"/>
    </source>
</evidence>
<evidence type="ECO:0000256" key="8">
    <source>
        <dbReference type="SAM" id="MobiDB-lite"/>
    </source>
</evidence>
<evidence type="ECO:0000256" key="7">
    <source>
        <dbReference type="PROSITE-ProRule" id="PRU01373"/>
    </source>
</evidence>
<dbReference type="UniPathway" id="UPA00219"/>
<dbReference type="InterPro" id="IPR050979">
    <property type="entry name" value="LD-transpeptidase"/>
</dbReference>
<comment type="similarity">
    <text evidence="2">Belongs to the YkuD family.</text>
</comment>
<comment type="caution">
    <text evidence="11">The sequence shown here is derived from an EMBL/GenBank/DDBJ whole genome shotgun (WGS) entry which is preliminary data.</text>
</comment>
<dbReference type="GO" id="GO:0008360">
    <property type="term" value="P:regulation of cell shape"/>
    <property type="evidence" value="ECO:0007669"/>
    <property type="project" value="UniProtKB-UniRule"/>
</dbReference>
<dbReference type="PATRIC" id="fig|883078.3.peg.3089"/>
<evidence type="ECO:0000256" key="4">
    <source>
        <dbReference type="ARBA" id="ARBA00022960"/>
    </source>
</evidence>
<dbReference type="InterPro" id="IPR005490">
    <property type="entry name" value="LD_TPept_cat_dom"/>
</dbReference>
<dbReference type="PROSITE" id="PS52029">
    <property type="entry name" value="LD_TPASE"/>
    <property type="match status" value="1"/>
</dbReference>
<feature type="active site" description="Nucleophile" evidence="7">
    <location>
        <position position="111"/>
    </location>
</feature>
<proteinExistence type="inferred from homology"/>
<feature type="signal peptide" evidence="9">
    <location>
        <begin position="1"/>
        <end position="21"/>
    </location>
</feature>
<dbReference type="HOGENOM" id="CLU_096102_0_0_5"/>
<feature type="chain" id="PRO_5003920118" description="L,D-TPase catalytic domain-containing protein" evidence="9">
    <location>
        <begin position="22"/>
        <end position="262"/>
    </location>
</feature>
<organism evidence="11 12">
    <name type="scientific">Afipia broomeae ATCC 49717</name>
    <dbReference type="NCBI Taxonomy" id="883078"/>
    <lineage>
        <taxon>Bacteria</taxon>
        <taxon>Pseudomonadati</taxon>
        <taxon>Pseudomonadota</taxon>
        <taxon>Alphaproteobacteria</taxon>
        <taxon>Hyphomicrobiales</taxon>
        <taxon>Nitrobacteraceae</taxon>
        <taxon>Afipia</taxon>
    </lineage>
</organism>
<name>K8PDY1_9BRAD</name>
<dbReference type="InterPro" id="IPR038063">
    <property type="entry name" value="Transpep_catalytic_dom"/>
</dbReference>
<comment type="pathway">
    <text evidence="1 7">Cell wall biogenesis; peptidoglycan biosynthesis.</text>
</comment>
<keyword evidence="5 7" id="KW-0573">Peptidoglycan synthesis</keyword>
<reference evidence="11 12" key="1">
    <citation type="submission" date="2012-04" db="EMBL/GenBank/DDBJ databases">
        <title>The Genome Sequence of Afipia broomeae ATCC 49717.</title>
        <authorList>
            <consortium name="The Broad Institute Genome Sequencing Platform"/>
            <person name="Earl A."/>
            <person name="Ward D."/>
            <person name="Feldgarden M."/>
            <person name="Gevers D."/>
            <person name="Huys G."/>
            <person name="Walker B."/>
            <person name="Young S.K."/>
            <person name="Zeng Q."/>
            <person name="Gargeya S."/>
            <person name="Fitzgerald M."/>
            <person name="Haas B."/>
            <person name="Abouelleil A."/>
            <person name="Alvarado L."/>
            <person name="Arachchi H.M."/>
            <person name="Berlin A."/>
            <person name="Chapman S.B."/>
            <person name="Goldberg J."/>
            <person name="Griggs A."/>
            <person name="Gujja S."/>
            <person name="Hansen M."/>
            <person name="Howarth C."/>
            <person name="Imamovic A."/>
            <person name="Larimer J."/>
            <person name="McCowen C."/>
            <person name="Montmayeur A."/>
            <person name="Murphy C."/>
            <person name="Neiman D."/>
            <person name="Pearson M."/>
            <person name="Priest M."/>
            <person name="Roberts A."/>
            <person name="Saif S."/>
            <person name="Shea T."/>
            <person name="Sisk P."/>
            <person name="Sykes S."/>
            <person name="Wortman J."/>
            <person name="Nusbaum C."/>
            <person name="Birren B."/>
        </authorList>
    </citation>
    <scope>NUCLEOTIDE SEQUENCE [LARGE SCALE GENOMIC DNA]</scope>
    <source>
        <strain evidence="11 12">ATCC 49717</strain>
    </source>
</reference>
<dbReference type="Gene3D" id="2.40.440.10">
    <property type="entry name" value="L,D-transpeptidase catalytic domain-like"/>
    <property type="match status" value="1"/>
</dbReference>
<dbReference type="PANTHER" id="PTHR30582:SF2">
    <property type="entry name" value="L,D-TRANSPEPTIDASE YCIB-RELATED"/>
    <property type="match status" value="1"/>
</dbReference>
<evidence type="ECO:0000313" key="12">
    <source>
        <dbReference type="Proteomes" id="UP000001096"/>
    </source>
</evidence>
<gene>
    <name evidence="11" type="ORF">HMPREF9695_02991</name>
</gene>
<protein>
    <recommendedName>
        <fullName evidence="10">L,D-TPase catalytic domain-containing protein</fullName>
    </recommendedName>
</protein>
<evidence type="ECO:0000256" key="5">
    <source>
        <dbReference type="ARBA" id="ARBA00022984"/>
    </source>
</evidence>
<evidence type="ECO:0000259" key="10">
    <source>
        <dbReference type="PROSITE" id="PS52029"/>
    </source>
</evidence>
<evidence type="ECO:0000256" key="3">
    <source>
        <dbReference type="ARBA" id="ARBA00022679"/>
    </source>
</evidence>
<evidence type="ECO:0000256" key="9">
    <source>
        <dbReference type="SAM" id="SignalP"/>
    </source>
</evidence>
<feature type="region of interest" description="Disordered" evidence="8">
    <location>
        <begin position="197"/>
        <end position="262"/>
    </location>
</feature>
<dbReference type="GO" id="GO:0071555">
    <property type="term" value="P:cell wall organization"/>
    <property type="evidence" value="ECO:0007669"/>
    <property type="project" value="UniProtKB-UniRule"/>
</dbReference>
<dbReference type="GO" id="GO:0016740">
    <property type="term" value="F:transferase activity"/>
    <property type="evidence" value="ECO:0007669"/>
    <property type="project" value="UniProtKB-KW"/>
</dbReference>
<dbReference type="GO" id="GO:0005576">
    <property type="term" value="C:extracellular region"/>
    <property type="evidence" value="ECO:0007669"/>
    <property type="project" value="TreeGrafter"/>
</dbReference>
<feature type="active site" description="Proton donor/acceptor" evidence="7">
    <location>
        <position position="95"/>
    </location>
</feature>
<dbReference type="SUPFAM" id="SSF141523">
    <property type="entry name" value="L,D-transpeptidase catalytic domain-like"/>
    <property type="match status" value="1"/>
</dbReference>
<evidence type="ECO:0000256" key="6">
    <source>
        <dbReference type="ARBA" id="ARBA00023316"/>
    </source>
</evidence>
<dbReference type="Pfam" id="PF03734">
    <property type="entry name" value="YkuD"/>
    <property type="match status" value="1"/>
</dbReference>